<dbReference type="InterPro" id="IPR000073">
    <property type="entry name" value="AB_hydrolase_1"/>
</dbReference>
<dbReference type="RefSeq" id="WP_418160005.1">
    <property type="nucleotide sequence ID" value="NZ_JBBLZC010000012.1"/>
</dbReference>
<evidence type="ECO:0000313" key="3">
    <source>
        <dbReference type="Proteomes" id="UP001375743"/>
    </source>
</evidence>
<dbReference type="PRINTS" id="PR00412">
    <property type="entry name" value="EPOXHYDRLASE"/>
</dbReference>
<dbReference type="Gene3D" id="3.40.50.1820">
    <property type="entry name" value="alpha/beta hydrolase"/>
    <property type="match status" value="1"/>
</dbReference>
<dbReference type="PANTHER" id="PTHR43689">
    <property type="entry name" value="HYDROLASE"/>
    <property type="match status" value="1"/>
</dbReference>
<sequence>MVAHDFSSQARSYKGVLLGAAAALGAAALWNYAGARKAERRHPPRGRFVEIDGVRLHYLERGRGRPVVLLHGNLTMAEEMAASGLFDRAAERYRVVAFDRPGYGYSDRTRDRVWTPAAQADLLHEAFRRLGLERPIVVGHSFGTIVAFELALRHPEAVSALVLLSGYYFPTVRAEVPLLAPPAIPVVGDVMRYTVSPLLGRLAWPGILRLLFGPAPATPGFEALEGMMLRPSQIRASASESAALVPAVAGLQHHYRELRVPVVIAAGADDHFVGTEDQSVRLHRLLPQSELRVVPGAGHMVHHTAPEAVLAAIDLAAERVGAAARLRMAAE</sequence>
<organism evidence="2 3">
    <name type="scientific">Benzoatithermus flavus</name>
    <dbReference type="NCBI Taxonomy" id="3108223"/>
    <lineage>
        <taxon>Bacteria</taxon>
        <taxon>Pseudomonadati</taxon>
        <taxon>Pseudomonadota</taxon>
        <taxon>Alphaproteobacteria</taxon>
        <taxon>Geminicoccales</taxon>
        <taxon>Geminicoccaceae</taxon>
        <taxon>Benzoatithermus</taxon>
    </lineage>
</organism>
<dbReference type="PRINTS" id="PR00111">
    <property type="entry name" value="ABHYDROLASE"/>
</dbReference>
<proteinExistence type="predicted"/>
<keyword evidence="3" id="KW-1185">Reference proteome</keyword>
<protein>
    <submittedName>
        <fullName evidence="2">Alpha/beta hydrolase</fullName>
    </submittedName>
</protein>
<dbReference type="EMBL" id="JBBLZC010000012">
    <property type="protein sequence ID" value="MEK0084158.1"/>
    <property type="molecule type" value="Genomic_DNA"/>
</dbReference>
<dbReference type="Proteomes" id="UP001375743">
    <property type="component" value="Unassembled WGS sequence"/>
</dbReference>
<feature type="domain" description="AB hydrolase-1" evidence="1">
    <location>
        <begin position="66"/>
        <end position="306"/>
    </location>
</feature>
<reference evidence="2 3" key="1">
    <citation type="submission" date="2024-01" db="EMBL/GenBank/DDBJ databases">
        <title>Multi-omics insights into the function and evolution of sodium benzoate biodegradation pathways in Benzoatithermus flavus gen. nov., sp. nov. from hot spring.</title>
        <authorList>
            <person name="Hu C.-J."/>
            <person name="Li W.-J."/>
        </authorList>
    </citation>
    <scope>NUCLEOTIDE SEQUENCE [LARGE SCALE GENOMIC DNA]</scope>
    <source>
        <strain evidence="2 3">SYSU G07066</strain>
    </source>
</reference>
<name>A0ABU8XSG4_9PROT</name>
<dbReference type="InterPro" id="IPR029058">
    <property type="entry name" value="AB_hydrolase_fold"/>
</dbReference>
<comment type="caution">
    <text evidence="2">The sequence shown here is derived from an EMBL/GenBank/DDBJ whole genome shotgun (WGS) entry which is preliminary data.</text>
</comment>
<dbReference type="GO" id="GO:0016787">
    <property type="term" value="F:hydrolase activity"/>
    <property type="evidence" value="ECO:0007669"/>
    <property type="project" value="UniProtKB-KW"/>
</dbReference>
<evidence type="ECO:0000313" key="2">
    <source>
        <dbReference type="EMBL" id="MEK0084158.1"/>
    </source>
</evidence>
<dbReference type="InterPro" id="IPR000639">
    <property type="entry name" value="Epox_hydrolase-like"/>
</dbReference>
<dbReference type="PANTHER" id="PTHR43689:SF8">
    <property type="entry name" value="ALPHA_BETA-HYDROLASES SUPERFAMILY PROTEIN"/>
    <property type="match status" value="1"/>
</dbReference>
<dbReference type="Pfam" id="PF00561">
    <property type="entry name" value="Abhydrolase_1"/>
    <property type="match status" value="1"/>
</dbReference>
<dbReference type="SUPFAM" id="SSF53474">
    <property type="entry name" value="alpha/beta-Hydrolases"/>
    <property type="match status" value="1"/>
</dbReference>
<keyword evidence="2" id="KW-0378">Hydrolase</keyword>
<evidence type="ECO:0000259" key="1">
    <source>
        <dbReference type="Pfam" id="PF00561"/>
    </source>
</evidence>
<accession>A0ABU8XSG4</accession>
<gene>
    <name evidence="2" type="ORF">U1T56_13415</name>
</gene>